<comment type="caution">
    <text evidence="1">The sequence shown here is derived from an EMBL/GenBank/DDBJ whole genome shotgun (WGS) entry which is preliminary data.</text>
</comment>
<dbReference type="Gene3D" id="3.30.40.30">
    <property type="entry name" value="YqaI domain"/>
    <property type="match status" value="1"/>
</dbReference>
<proteinExistence type="predicted"/>
<accession>A0A177KLM0</accession>
<reference evidence="1 2" key="1">
    <citation type="submission" date="2016-01" db="EMBL/GenBank/DDBJ databases">
        <title>Investigation of taxonomic status of Bacillus aminovorans.</title>
        <authorList>
            <person name="Verma A."/>
            <person name="Pal Y."/>
            <person name="Krishnamurthi S."/>
        </authorList>
    </citation>
    <scope>NUCLEOTIDE SEQUENCE [LARGE SCALE GENOMIC DNA]</scope>
    <source>
        <strain evidence="1 2">DSM 4337</strain>
    </source>
</reference>
<dbReference type="RefSeq" id="WP_063975367.1">
    <property type="nucleotide sequence ID" value="NZ_LQWZ01000035.1"/>
</dbReference>
<name>A0A177KLM0_9BACI</name>
<dbReference type="Proteomes" id="UP000077271">
    <property type="component" value="Unassembled WGS sequence"/>
</dbReference>
<sequence>MKHPIIDQIERTGFPEYMREIEGDTPVEDMFGDEIMSNDIYFIMKDGSIVLEQNLSEYAVQYMDALEKQAEA</sequence>
<evidence type="ECO:0000313" key="1">
    <source>
        <dbReference type="EMBL" id="OAH53866.1"/>
    </source>
</evidence>
<dbReference type="InterPro" id="IPR023118">
    <property type="entry name" value="YqaI_dom_sf"/>
</dbReference>
<protein>
    <submittedName>
        <fullName evidence="1">Uncharacterized protein</fullName>
    </submittedName>
</protein>
<organism evidence="1 2">
    <name type="scientific">Domibacillus aminovorans</name>
    <dbReference type="NCBI Taxonomy" id="29332"/>
    <lineage>
        <taxon>Bacteria</taxon>
        <taxon>Bacillati</taxon>
        <taxon>Bacillota</taxon>
        <taxon>Bacilli</taxon>
        <taxon>Bacillales</taxon>
        <taxon>Bacillaceae</taxon>
        <taxon>Domibacillus</taxon>
    </lineage>
</organism>
<gene>
    <name evidence="1" type="ORF">AWH48_11380</name>
</gene>
<dbReference type="SUPFAM" id="SSF160713">
    <property type="entry name" value="YqaI-like"/>
    <property type="match status" value="1"/>
</dbReference>
<dbReference type="OrthoDB" id="2454838at2"/>
<evidence type="ECO:0000313" key="2">
    <source>
        <dbReference type="Proteomes" id="UP000077271"/>
    </source>
</evidence>
<dbReference type="AlphaFoldDB" id="A0A177KLM0"/>
<dbReference type="EMBL" id="LQWZ01000035">
    <property type="protein sequence ID" value="OAH53866.1"/>
    <property type="molecule type" value="Genomic_DNA"/>
</dbReference>